<sequence length="308" mass="33989">MIDPKGEYIRVSFMNDGSLIAGYQAQENGRSILRVAHSSDGAQSRQGIGEVFSGATANFDMNNAMPLQLPSGRVIYVYRNHDRTGADWHCTYFCISLSYSDDGARNFKYLSTVAERVPSGVNGLWEPYLRLARNGTLPCYFSTESDAGSQDNFMRYSRDGGYTWSEWIHVSGGKVRSRDGMVGVAPIDNDGNLIAIFENTEDGRFSVNYVTSHDDGYTWGLQRTRLYTACNGRIYCAPQAETRGPPPLEDADLKVVYNVWGTLVASFMTNEDWTEGANGYDGAEMNVITSVDGGRTWSGSVVGPAYSH</sequence>
<proteinExistence type="predicted"/>
<dbReference type="OrthoDB" id="2739686at2759"/>
<evidence type="ECO:0000313" key="1">
    <source>
        <dbReference type="EMBL" id="RYP07427.1"/>
    </source>
</evidence>
<organism evidence="1 2">
    <name type="scientific">Monosporascus ibericus</name>
    <dbReference type="NCBI Taxonomy" id="155417"/>
    <lineage>
        <taxon>Eukaryota</taxon>
        <taxon>Fungi</taxon>
        <taxon>Dikarya</taxon>
        <taxon>Ascomycota</taxon>
        <taxon>Pezizomycotina</taxon>
        <taxon>Sordariomycetes</taxon>
        <taxon>Xylariomycetidae</taxon>
        <taxon>Xylariales</taxon>
        <taxon>Xylariales incertae sedis</taxon>
        <taxon>Monosporascus</taxon>
    </lineage>
</organism>
<dbReference type="PANTHER" id="PTHR38792">
    <property type="entry name" value="BNR/ASP-BOX REPEAT DOMAIN PROTEIN (AFU_ORTHOLOGUE AFUA_7G06430)-RELATED"/>
    <property type="match status" value="1"/>
</dbReference>
<dbReference type="STRING" id="155417.A0A4Q4TNG5"/>
<accession>A0A4Q4TNG5</accession>
<evidence type="ECO:0008006" key="3">
    <source>
        <dbReference type="Google" id="ProtNLM"/>
    </source>
</evidence>
<name>A0A4Q4TNG5_9PEZI</name>
<keyword evidence="2" id="KW-1185">Reference proteome</keyword>
<dbReference type="Gene3D" id="2.120.10.10">
    <property type="match status" value="1"/>
</dbReference>
<evidence type="ECO:0000313" key="2">
    <source>
        <dbReference type="Proteomes" id="UP000293360"/>
    </source>
</evidence>
<dbReference type="CDD" id="cd15482">
    <property type="entry name" value="Sialidase_non-viral"/>
    <property type="match status" value="1"/>
</dbReference>
<reference evidence="1 2" key="1">
    <citation type="submission" date="2018-06" db="EMBL/GenBank/DDBJ databases">
        <title>Complete Genomes of Monosporascus.</title>
        <authorList>
            <person name="Robinson A.J."/>
            <person name="Natvig D.O."/>
        </authorList>
    </citation>
    <scope>NUCLEOTIDE SEQUENCE [LARGE SCALE GENOMIC DNA]</scope>
    <source>
        <strain evidence="1 2">CBS 110550</strain>
    </source>
</reference>
<dbReference type="Proteomes" id="UP000293360">
    <property type="component" value="Unassembled WGS sequence"/>
</dbReference>
<gene>
    <name evidence="1" type="ORF">DL764_002504</name>
</gene>
<dbReference type="PANTHER" id="PTHR38792:SF3">
    <property type="entry name" value="BNR_ASP-BOX REPEAT DOMAIN PROTEIN (AFU_ORTHOLOGUE AFUA_7G06430)-RELATED"/>
    <property type="match status" value="1"/>
</dbReference>
<dbReference type="SUPFAM" id="SSF50939">
    <property type="entry name" value="Sialidases"/>
    <property type="match status" value="1"/>
</dbReference>
<dbReference type="EMBL" id="QJNU01000097">
    <property type="protein sequence ID" value="RYP07427.1"/>
    <property type="molecule type" value="Genomic_DNA"/>
</dbReference>
<comment type="caution">
    <text evidence="1">The sequence shown here is derived from an EMBL/GenBank/DDBJ whole genome shotgun (WGS) entry which is preliminary data.</text>
</comment>
<protein>
    <recommendedName>
        <fullName evidence="3">Sialidase domain-containing protein</fullName>
    </recommendedName>
</protein>
<dbReference type="InterPro" id="IPR036278">
    <property type="entry name" value="Sialidase_sf"/>
</dbReference>
<dbReference type="AlphaFoldDB" id="A0A4Q4TNG5"/>